<keyword evidence="5" id="KW-0418">Kinase</keyword>
<feature type="compositionally biased region" description="Acidic residues" evidence="10">
    <location>
        <begin position="43"/>
        <end position="62"/>
    </location>
</feature>
<keyword evidence="13" id="KW-1185">Reference proteome</keyword>
<feature type="compositionally biased region" description="Basic residues" evidence="10">
    <location>
        <begin position="482"/>
        <end position="495"/>
    </location>
</feature>
<dbReference type="InterPro" id="IPR051334">
    <property type="entry name" value="SRPK"/>
</dbReference>
<evidence type="ECO:0000256" key="7">
    <source>
        <dbReference type="ARBA" id="ARBA00047899"/>
    </source>
</evidence>
<evidence type="ECO:0000256" key="5">
    <source>
        <dbReference type="ARBA" id="ARBA00022777"/>
    </source>
</evidence>
<gene>
    <name evidence="12" type="ORF">MEDL_31644</name>
</gene>
<evidence type="ECO:0000256" key="3">
    <source>
        <dbReference type="ARBA" id="ARBA00022679"/>
    </source>
</evidence>
<dbReference type="InterPro" id="IPR000719">
    <property type="entry name" value="Prot_kinase_dom"/>
</dbReference>
<feature type="domain" description="Protein kinase" evidence="11">
    <location>
        <begin position="298"/>
        <end position="918"/>
    </location>
</feature>
<dbReference type="GO" id="GO:0005737">
    <property type="term" value="C:cytoplasm"/>
    <property type="evidence" value="ECO:0007669"/>
    <property type="project" value="TreeGrafter"/>
</dbReference>
<dbReference type="Gene3D" id="1.10.510.10">
    <property type="entry name" value="Transferase(Phosphotransferase) domain 1"/>
    <property type="match status" value="2"/>
</dbReference>
<evidence type="ECO:0000313" key="12">
    <source>
        <dbReference type="EMBL" id="CAG2217998.1"/>
    </source>
</evidence>
<comment type="catalytic activity">
    <reaction evidence="7">
        <text>L-threonyl-[protein] + ATP = O-phospho-L-threonyl-[protein] + ADP + H(+)</text>
        <dbReference type="Rhea" id="RHEA:46608"/>
        <dbReference type="Rhea" id="RHEA-COMP:11060"/>
        <dbReference type="Rhea" id="RHEA-COMP:11605"/>
        <dbReference type="ChEBI" id="CHEBI:15378"/>
        <dbReference type="ChEBI" id="CHEBI:30013"/>
        <dbReference type="ChEBI" id="CHEBI:30616"/>
        <dbReference type="ChEBI" id="CHEBI:61977"/>
        <dbReference type="ChEBI" id="CHEBI:456216"/>
        <dbReference type="EC" id="2.7.11.1"/>
    </reaction>
</comment>
<dbReference type="EC" id="2.7.11.1" evidence="1"/>
<feature type="compositionally biased region" description="Basic residues" evidence="10">
    <location>
        <begin position="14"/>
        <end position="24"/>
    </location>
</feature>
<organism evidence="12 13">
    <name type="scientific">Mytilus edulis</name>
    <name type="common">Blue mussel</name>
    <dbReference type="NCBI Taxonomy" id="6550"/>
    <lineage>
        <taxon>Eukaryota</taxon>
        <taxon>Metazoa</taxon>
        <taxon>Spiralia</taxon>
        <taxon>Lophotrochozoa</taxon>
        <taxon>Mollusca</taxon>
        <taxon>Bivalvia</taxon>
        <taxon>Autobranchia</taxon>
        <taxon>Pteriomorphia</taxon>
        <taxon>Mytilida</taxon>
        <taxon>Mytiloidea</taxon>
        <taxon>Mytilidae</taxon>
        <taxon>Mytilinae</taxon>
        <taxon>Mytilus</taxon>
    </lineage>
</organism>
<dbReference type="SUPFAM" id="SSF56112">
    <property type="entry name" value="Protein kinase-like (PK-like)"/>
    <property type="match status" value="1"/>
</dbReference>
<comment type="caution">
    <text evidence="12">The sequence shown here is derived from an EMBL/GenBank/DDBJ whole genome shotgun (WGS) entry which is preliminary data.</text>
</comment>
<proteinExistence type="predicted"/>
<dbReference type="Pfam" id="PF00069">
    <property type="entry name" value="Pkinase"/>
    <property type="match status" value="2"/>
</dbReference>
<feature type="compositionally biased region" description="Polar residues" evidence="10">
    <location>
        <begin position="686"/>
        <end position="701"/>
    </location>
</feature>
<dbReference type="InterPro" id="IPR011009">
    <property type="entry name" value="Kinase-like_dom_sf"/>
</dbReference>
<feature type="region of interest" description="Disordered" evidence="10">
    <location>
        <begin position="465"/>
        <end position="587"/>
    </location>
</feature>
<dbReference type="FunFam" id="1.10.510.10:FF:000275">
    <property type="entry name" value="SRSF protein kinase 2 isoform X3"/>
    <property type="match status" value="1"/>
</dbReference>
<evidence type="ECO:0000256" key="1">
    <source>
        <dbReference type="ARBA" id="ARBA00012513"/>
    </source>
</evidence>
<evidence type="ECO:0000256" key="6">
    <source>
        <dbReference type="ARBA" id="ARBA00022840"/>
    </source>
</evidence>
<evidence type="ECO:0000313" key="13">
    <source>
        <dbReference type="Proteomes" id="UP000683360"/>
    </source>
</evidence>
<dbReference type="PROSITE" id="PS50011">
    <property type="entry name" value="PROTEIN_KINASE_DOM"/>
    <property type="match status" value="1"/>
</dbReference>
<dbReference type="PROSITE" id="PS00108">
    <property type="entry name" value="PROTEIN_KINASE_ST"/>
    <property type="match status" value="1"/>
</dbReference>
<dbReference type="GO" id="GO:0005634">
    <property type="term" value="C:nucleus"/>
    <property type="evidence" value="ECO:0007669"/>
    <property type="project" value="TreeGrafter"/>
</dbReference>
<dbReference type="FunFam" id="1.10.510.10:FF:000642">
    <property type="entry name" value="Serine/threonine-protein kinase srpk2"/>
    <property type="match status" value="1"/>
</dbReference>
<dbReference type="EMBL" id="CAJPWZ010001583">
    <property type="protein sequence ID" value="CAG2217998.1"/>
    <property type="molecule type" value="Genomic_DNA"/>
</dbReference>
<evidence type="ECO:0000256" key="4">
    <source>
        <dbReference type="ARBA" id="ARBA00022741"/>
    </source>
</evidence>
<feature type="compositionally biased region" description="Polar residues" evidence="10">
    <location>
        <begin position="501"/>
        <end position="512"/>
    </location>
</feature>
<evidence type="ECO:0000256" key="10">
    <source>
        <dbReference type="SAM" id="MobiDB-lite"/>
    </source>
</evidence>
<protein>
    <recommendedName>
        <fullName evidence="1">non-specific serine/threonine protein kinase</fullName>
        <ecNumber evidence="1">2.7.11.1</ecNumber>
    </recommendedName>
</protein>
<dbReference type="Proteomes" id="UP000683360">
    <property type="component" value="Unassembled WGS sequence"/>
</dbReference>
<dbReference type="AlphaFoldDB" id="A0A8S3SG46"/>
<evidence type="ECO:0000256" key="2">
    <source>
        <dbReference type="ARBA" id="ARBA00022527"/>
    </source>
</evidence>
<dbReference type="PANTHER" id="PTHR47634">
    <property type="entry name" value="PROTEIN KINASE DOMAIN-CONTAINING PROTEIN-RELATED"/>
    <property type="match status" value="1"/>
</dbReference>
<keyword evidence="4 9" id="KW-0547">Nucleotide-binding</keyword>
<keyword evidence="2" id="KW-0723">Serine/threonine-protein kinase</keyword>
<dbReference type="GO" id="GO:0005524">
    <property type="term" value="F:ATP binding"/>
    <property type="evidence" value="ECO:0007669"/>
    <property type="project" value="UniProtKB-UniRule"/>
</dbReference>
<keyword evidence="3 12" id="KW-0808">Transferase</keyword>
<feature type="compositionally biased region" description="Low complexity" evidence="10">
    <location>
        <begin position="536"/>
        <end position="579"/>
    </location>
</feature>
<sequence length="921" mass="105219">MSSKIPRKALVLQAKKKRSKAKSRFKTDEKKRSSEAPQNKEPEYEEEEEILGSDDDEQEDPSDYEKVQSELVLHFTAKMSEYRERYNHYMEMYKIVPPSEVGRREGWTGGYDYQYYDNQNRRHHRRSTGSLELCNQVDNFIHQVHHAKQMLRQSSLFNIENNNRINDDYLKRLNSQHPSHFSGKPHRILKSLPQNRADAIPIHLSNQNNQSAMSSEFRQTLDRWRSSKRQVKQCSQEKKDVEKSFHHHIASNWDNLYSSSDIESDSQSDMKTKHKSQSEYGKGGYHPVKIGDLFNNKYHVIRKLGWGHFSTVWLCWDMSCKRFVALKVVKSAQHYTETALDEIKLLKCVRESDESDDYRERTVQLLDDFKISGINGTHVCMVFEVLGNNLLKLIIRSNYQGIPVRNVKSIIKQVLQGLHYLHVKCKIIHTDIKPENVLMCVDDTHVRKLAADAFEWQKIGCPMPGSAVSTAPKEKPDTSKMSKNKKKKMKKKLKKQQQLLEMTQSASINTFPEGNPTGEGMDQTDQDNTETSDLPNSETSSLNMPSSESSNLISPISDSSNLISPTSESSNPLPNSESTVPSSDASPVIEQANITKNDSEITITESDNNNKVKEKNIVNETKTENANENNVEKIHRKTCQPDIIDLNIKEVESKLNVENEKKSVEEGQQNSEVVHDAGDVPMCNGFESQNGDVNTNFSSKCETAMDQEVPQEEAQDHRGNRRSHSPSSQTPSDKTDSSSGKANAARPDPVREECDIPVKIADLGNACWTYHRFTEDIQTRQYRCLEVLIGAGYGPPADIWSTACMAFELIVGDYLFEPHSGEDYSRDEDHIAHIIELLGPIPRHIALAGKYSREFFNRRGELKHILKLKPWALTEVLQEKYEWTPEEAGAFGDFIVPMLEFDPEKRATAEECLQHPWLNEV</sequence>
<evidence type="ECO:0000256" key="9">
    <source>
        <dbReference type="PROSITE-ProRule" id="PRU10141"/>
    </source>
</evidence>
<feature type="binding site" evidence="9">
    <location>
        <position position="327"/>
    </location>
    <ligand>
        <name>ATP</name>
        <dbReference type="ChEBI" id="CHEBI:30616"/>
    </ligand>
</feature>
<comment type="catalytic activity">
    <reaction evidence="8">
        <text>L-seryl-[protein] + ATP = O-phospho-L-seryl-[protein] + ADP + H(+)</text>
        <dbReference type="Rhea" id="RHEA:17989"/>
        <dbReference type="Rhea" id="RHEA-COMP:9863"/>
        <dbReference type="Rhea" id="RHEA-COMP:11604"/>
        <dbReference type="ChEBI" id="CHEBI:15378"/>
        <dbReference type="ChEBI" id="CHEBI:29999"/>
        <dbReference type="ChEBI" id="CHEBI:30616"/>
        <dbReference type="ChEBI" id="CHEBI:83421"/>
        <dbReference type="ChEBI" id="CHEBI:456216"/>
        <dbReference type="EC" id="2.7.11.1"/>
    </reaction>
</comment>
<dbReference type="InterPro" id="IPR017441">
    <property type="entry name" value="Protein_kinase_ATP_BS"/>
</dbReference>
<dbReference type="SMART" id="SM00220">
    <property type="entry name" value="S_TKc"/>
    <property type="match status" value="1"/>
</dbReference>
<evidence type="ECO:0000259" key="11">
    <source>
        <dbReference type="PROSITE" id="PS50011"/>
    </source>
</evidence>
<dbReference type="FunFam" id="3.30.200.20:FF:000163">
    <property type="entry name" value="SRSF protein kinase 2 isoform X1"/>
    <property type="match status" value="1"/>
</dbReference>
<accession>A0A8S3SG46</accession>
<evidence type="ECO:0000256" key="8">
    <source>
        <dbReference type="ARBA" id="ARBA00048679"/>
    </source>
</evidence>
<dbReference type="GO" id="GO:0004674">
    <property type="term" value="F:protein serine/threonine kinase activity"/>
    <property type="evidence" value="ECO:0007669"/>
    <property type="project" value="UniProtKB-KW"/>
</dbReference>
<dbReference type="PANTHER" id="PTHR47634:SF9">
    <property type="entry name" value="PROTEIN KINASE DOMAIN-CONTAINING PROTEIN-RELATED"/>
    <property type="match status" value="1"/>
</dbReference>
<dbReference type="GO" id="GO:0050684">
    <property type="term" value="P:regulation of mRNA processing"/>
    <property type="evidence" value="ECO:0007669"/>
    <property type="project" value="TreeGrafter"/>
</dbReference>
<dbReference type="InterPro" id="IPR008271">
    <property type="entry name" value="Ser/Thr_kinase_AS"/>
</dbReference>
<feature type="region of interest" description="Disordered" evidence="10">
    <location>
        <begin position="1"/>
        <end position="64"/>
    </location>
</feature>
<name>A0A8S3SG46_MYTED</name>
<reference evidence="12" key="1">
    <citation type="submission" date="2021-03" db="EMBL/GenBank/DDBJ databases">
        <authorList>
            <person name="Bekaert M."/>
        </authorList>
    </citation>
    <scope>NUCLEOTIDE SEQUENCE</scope>
</reference>
<feature type="compositionally biased region" description="Basic and acidic residues" evidence="10">
    <location>
        <begin position="25"/>
        <end position="42"/>
    </location>
</feature>
<dbReference type="PROSITE" id="PS00107">
    <property type="entry name" value="PROTEIN_KINASE_ATP"/>
    <property type="match status" value="1"/>
</dbReference>
<keyword evidence="6 9" id="KW-0067">ATP-binding</keyword>
<feature type="region of interest" description="Disordered" evidence="10">
    <location>
        <begin position="659"/>
        <end position="751"/>
    </location>
</feature>
<dbReference type="OrthoDB" id="2649at2759"/>
<dbReference type="Gene3D" id="3.30.200.20">
    <property type="entry name" value="Phosphorylase Kinase, domain 1"/>
    <property type="match status" value="1"/>
</dbReference>
<feature type="compositionally biased region" description="Polar residues" evidence="10">
    <location>
        <begin position="725"/>
        <end position="741"/>
    </location>
</feature>
<dbReference type="GO" id="GO:0000245">
    <property type="term" value="P:spliceosomal complex assembly"/>
    <property type="evidence" value="ECO:0007669"/>
    <property type="project" value="TreeGrafter"/>
</dbReference>